<dbReference type="RefSeq" id="WP_048248854.1">
    <property type="nucleotide sequence ID" value="NZ_LDWR01000041.1"/>
</dbReference>
<gene>
    <name evidence="1" type="ORF">VL15_23445</name>
</gene>
<keyword evidence="1" id="KW-0808">Transferase</keyword>
<dbReference type="EMBL" id="LDWR01000041">
    <property type="protein sequence ID" value="KML54142.1"/>
    <property type="molecule type" value="Genomic_DNA"/>
</dbReference>
<evidence type="ECO:0000313" key="2">
    <source>
        <dbReference type="Proteomes" id="UP000036338"/>
    </source>
</evidence>
<protein>
    <submittedName>
        <fullName evidence="1">Sulfotransferase</fullName>
    </submittedName>
</protein>
<dbReference type="PANTHER" id="PTHR36451">
    <property type="entry name" value="PAPS-DEPENDENT SULFOTRANSFERASE STF3"/>
    <property type="match status" value="1"/>
</dbReference>
<accession>A0A0J5WTY4</accession>
<dbReference type="Pfam" id="PF13469">
    <property type="entry name" value="Sulfotransfer_3"/>
    <property type="match status" value="1"/>
</dbReference>
<organism evidence="1 2">
    <name type="scientific">Burkholderia cepacia</name>
    <name type="common">Pseudomonas cepacia</name>
    <dbReference type="NCBI Taxonomy" id="292"/>
    <lineage>
        <taxon>Bacteria</taxon>
        <taxon>Pseudomonadati</taxon>
        <taxon>Pseudomonadota</taxon>
        <taxon>Betaproteobacteria</taxon>
        <taxon>Burkholderiales</taxon>
        <taxon>Burkholderiaceae</taxon>
        <taxon>Burkholderia</taxon>
        <taxon>Burkholderia cepacia complex</taxon>
    </lineage>
</organism>
<dbReference type="AlphaFoldDB" id="A0A0J5WTY4"/>
<proteinExistence type="predicted"/>
<reference evidence="1 2" key="1">
    <citation type="submission" date="2015-05" db="EMBL/GenBank/DDBJ databases">
        <title>Draft genome of Burkholderia cepacia LK29.</title>
        <authorList>
            <person name="Chan X.Y."/>
        </authorList>
    </citation>
    <scope>NUCLEOTIDE SEQUENCE [LARGE SCALE GENOMIC DNA]</scope>
    <source>
        <strain evidence="1 2">LK29</strain>
    </source>
</reference>
<sequence length="397" mass="44225">MNAPLDRIRTLLAADGLIAEAVSRTGGLTAFGDGPYRKALDVMCASLIDEAKLSARGAEMMREKLVGQLVNRLVIEDYFRRFPEIADIAIDDPLVIVGLPRTGTTLLQRLLAVDPRFHSAAWWETRYPAPLAGETLDAPTLRIARAQTEVATMIDCIPQILTIHPLDAMLADEEFMLMEHAFVCAMDSYANVPRYTAWLAQQDLTPVYTYLKRMLQFLQWQKARRGVAPAERWLLKTPQHLHALDVLCRVFPRAQVVLTHRDPAQTIPSMASMAHTLWQMYADDPDPLAVGAQWNAGMARAIGAAMTARDALPADRFLDVRFEDTVSNPLGVAEAVYAFAGMPLDARQRAAMTDWIARNGRDKRAAHDYSIARFGFTDAQLAHDFAAYRARHLRAAG</sequence>
<dbReference type="Gene3D" id="3.40.50.300">
    <property type="entry name" value="P-loop containing nucleotide triphosphate hydrolases"/>
    <property type="match status" value="1"/>
</dbReference>
<name>A0A0J5WTY4_BURCE</name>
<dbReference type="PATRIC" id="fig|292.27.peg.5016"/>
<dbReference type="GO" id="GO:0016740">
    <property type="term" value="F:transferase activity"/>
    <property type="evidence" value="ECO:0007669"/>
    <property type="project" value="UniProtKB-KW"/>
</dbReference>
<dbReference type="PANTHER" id="PTHR36451:SF1">
    <property type="entry name" value="OMEGA-HYDROXY-BETA-DIHYDROMENAQUINONE-9 SULFOTRANSFERASE STF3"/>
    <property type="match status" value="1"/>
</dbReference>
<dbReference type="Proteomes" id="UP000036338">
    <property type="component" value="Unassembled WGS sequence"/>
</dbReference>
<comment type="caution">
    <text evidence="1">The sequence shown here is derived from an EMBL/GenBank/DDBJ whole genome shotgun (WGS) entry which is preliminary data.</text>
</comment>
<evidence type="ECO:0000313" key="1">
    <source>
        <dbReference type="EMBL" id="KML54142.1"/>
    </source>
</evidence>
<dbReference type="InterPro" id="IPR027417">
    <property type="entry name" value="P-loop_NTPase"/>
</dbReference>
<dbReference type="InterPro" id="IPR052736">
    <property type="entry name" value="Stf3_sulfotransferase"/>
</dbReference>
<dbReference type="SUPFAM" id="SSF52540">
    <property type="entry name" value="P-loop containing nucleoside triphosphate hydrolases"/>
    <property type="match status" value="1"/>
</dbReference>